<feature type="region of interest" description="Disordered" evidence="1">
    <location>
        <begin position="39"/>
        <end position="60"/>
    </location>
</feature>
<keyword evidence="2" id="KW-0812">Transmembrane</keyword>
<evidence type="ECO:0000313" key="4">
    <source>
        <dbReference type="Proteomes" id="UP001165341"/>
    </source>
</evidence>
<sequence length="91" mass="10002">MMWGNGYNNNMAWGWPVGLIVLVAIILLVIWAVRAFAGKTSRDHQSGDASVTPAQGTRSQARQLLDDRFAKGELDATEYRARLKVLEEAAG</sequence>
<keyword evidence="4" id="KW-1185">Reference proteome</keyword>
<dbReference type="RefSeq" id="WP_243013506.1">
    <property type="nucleotide sequence ID" value="NZ_JALGAR010000009.1"/>
</dbReference>
<evidence type="ECO:0000313" key="3">
    <source>
        <dbReference type="EMBL" id="MCI4660078.1"/>
    </source>
</evidence>
<keyword evidence="2" id="KW-0472">Membrane</keyword>
<organism evidence="3 4">
    <name type="scientific">Cryobacterium zhongshanensis</name>
    <dbReference type="NCBI Taxonomy" id="2928153"/>
    <lineage>
        <taxon>Bacteria</taxon>
        <taxon>Bacillati</taxon>
        <taxon>Actinomycetota</taxon>
        <taxon>Actinomycetes</taxon>
        <taxon>Micrococcales</taxon>
        <taxon>Microbacteriaceae</taxon>
        <taxon>Cryobacterium</taxon>
    </lineage>
</organism>
<dbReference type="AlphaFoldDB" id="A0AA41R074"/>
<evidence type="ECO:0000256" key="2">
    <source>
        <dbReference type="SAM" id="Phobius"/>
    </source>
</evidence>
<name>A0AA41R074_9MICO</name>
<protein>
    <submittedName>
        <fullName evidence="3">SHOCT domain-containing protein</fullName>
    </submittedName>
</protein>
<feature type="compositionally biased region" description="Polar residues" evidence="1">
    <location>
        <begin position="47"/>
        <end position="60"/>
    </location>
</feature>
<proteinExistence type="predicted"/>
<feature type="transmembrane region" description="Helical" evidence="2">
    <location>
        <begin position="12"/>
        <end position="33"/>
    </location>
</feature>
<reference evidence="3" key="1">
    <citation type="submission" date="2022-03" db="EMBL/GenBank/DDBJ databases">
        <title>Cryobacterium sp. nov. strain ZS14-85, isolated from Antarctic soil.</title>
        <authorList>
            <person name="Li J."/>
            <person name="Niu G."/>
        </authorList>
    </citation>
    <scope>NUCLEOTIDE SEQUENCE</scope>
    <source>
        <strain evidence="3">ZS14-85</strain>
    </source>
</reference>
<comment type="caution">
    <text evidence="3">The sequence shown here is derived from an EMBL/GenBank/DDBJ whole genome shotgun (WGS) entry which is preliminary data.</text>
</comment>
<keyword evidence="2" id="KW-1133">Transmembrane helix</keyword>
<evidence type="ECO:0000256" key="1">
    <source>
        <dbReference type="SAM" id="MobiDB-lite"/>
    </source>
</evidence>
<dbReference type="EMBL" id="JALGAR010000009">
    <property type="protein sequence ID" value="MCI4660078.1"/>
    <property type="molecule type" value="Genomic_DNA"/>
</dbReference>
<gene>
    <name evidence="3" type="ORF">MQH31_19895</name>
</gene>
<accession>A0AA41R074</accession>
<dbReference type="Proteomes" id="UP001165341">
    <property type="component" value="Unassembled WGS sequence"/>
</dbReference>